<reference evidence="2 3" key="1">
    <citation type="submission" date="2018-10" db="EMBL/GenBank/DDBJ databases">
        <title>Aeromicrobium sp. 9W16Y-2 whole genome shotgun sequence.</title>
        <authorList>
            <person name="Li F."/>
        </authorList>
    </citation>
    <scope>NUCLEOTIDE SEQUENCE [LARGE SCALE GENOMIC DNA]</scope>
    <source>
        <strain evidence="2 3">9W16Y-2</strain>
    </source>
</reference>
<dbReference type="Proteomes" id="UP000282515">
    <property type="component" value="Unassembled WGS sequence"/>
</dbReference>
<proteinExistence type="predicted"/>
<sequence length="92" mass="10345">MSTEVTHNADENRYEMHVDGELAGFVVAEPRDGVIVLPHTELREEFEGQGLASQLVTAALEDIRSRGEKIKPTCAYVKRFLTKHTEYNDLVA</sequence>
<accession>A0A3L8PL39</accession>
<evidence type="ECO:0000259" key="1">
    <source>
        <dbReference type="PROSITE" id="PS51729"/>
    </source>
</evidence>
<gene>
    <name evidence="2" type="ORF">D9V41_06580</name>
</gene>
<dbReference type="Gene3D" id="3.40.630.30">
    <property type="match status" value="1"/>
</dbReference>
<comment type="caution">
    <text evidence="2">The sequence shown here is derived from an EMBL/GenBank/DDBJ whole genome shotgun (WGS) entry which is preliminary data.</text>
</comment>
<dbReference type="SUPFAM" id="SSF55729">
    <property type="entry name" value="Acyl-CoA N-acyltransferases (Nat)"/>
    <property type="match status" value="1"/>
</dbReference>
<evidence type="ECO:0000313" key="3">
    <source>
        <dbReference type="Proteomes" id="UP000282515"/>
    </source>
</evidence>
<keyword evidence="3" id="KW-1185">Reference proteome</keyword>
<dbReference type="PANTHER" id="PTHR31435:SF10">
    <property type="entry name" value="BSR4717 PROTEIN"/>
    <property type="match status" value="1"/>
</dbReference>
<name>A0A3L8PL39_9ACTN</name>
<organism evidence="2 3">
    <name type="scientific">Aeromicrobium phragmitis</name>
    <dbReference type="NCBI Taxonomy" id="2478914"/>
    <lineage>
        <taxon>Bacteria</taxon>
        <taxon>Bacillati</taxon>
        <taxon>Actinomycetota</taxon>
        <taxon>Actinomycetes</taxon>
        <taxon>Propionibacteriales</taxon>
        <taxon>Nocardioidaceae</taxon>
        <taxon>Aeromicrobium</taxon>
    </lineage>
</organism>
<dbReference type="InterPro" id="IPR045057">
    <property type="entry name" value="Gcn5-rel_NAT"/>
</dbReference>
<dbReference type="AlphaFoldDB" id="A0A3L8PL39"/>
<dbReference type="GO" id="GO:0016740">
    <property type="term" value="F:transferase activity"/>
    <property type="evidence" value="ECO:0007669"/>
    <property type="project" value="UniProtKB-KW"/>
</dbReference>
<dbReference type="InterPro" id="IPR031165">
    <property type="entry name" value="GNAT_YJDJ"/>
</dbReference>
<dbReference type="PROSITE" id="PS51729">
    <property type="entry name" value="GNAT_YJDJ"/>
    <property type="match status" value="1"/>
</dbReference>
<dbReference type="Pfam" id="PF14542">
    <property type="entry name" value="Acetyltransf_CG"/>
    <property type="match status" value="1"/>
</dbReference>
<dbReference type="PANTHER" id="PTHR31435">
    <property type="entry name" value="PROTEIN NATD1"/>
    <property type="match status" value="1"/>
</dbReference>
<dbReference type="EMBL" id="RDBF01000004">
    <property type="protein sequence ID" value="RLV56105.1"/>
    <property type="molecule type" value="Genomic_DNA"/>
</dbReference>
<protein>
    <submittedName>
        <fullName evidence="2">N-acetyltransferase</fullName>
    </submittedName>
</protein>
<dbReference type="RefSeq" id="WP_121793764.1">
    <property type="nucleotide sequence ID" value="NZ_RDBF01000004.1"/>
</dbReference>
<dbReference type="CDD" id="cd04301">
    <property type="entry name" value="NAT_SF"/>
    <property type="match status" value="1"/>
</dbReference>
<dbReference type="OrthoDB" id="5405911at2"/>
<evidence type="ECO:0000313" key="2">
    <source>
        <dbReference type="EMBL" id="RLV56105.1"/>
    </source>
</evidence>
<feature type="domain" description="N-acetyltransferase" evidence="1">
    <location>
        <begin position="6"/>
        <end position="92"/>
    </location>
</feature>
<dbReference type="InterPro" id="IPR016181">
    <property type="entry name" value="Acyl_CoA_acyltransferase"/>
</dbReference>
<keyword evidence="2" id="KW-0808">Transferase</keyword>